<dbReference type="EMBL" id="JAFCMP010000097">
    <property type="protein sequence ID" value="KAG5187042.1"/>
    <property type="molecule type" value="Genomic_DNA"/>
</dbReference>
<protein>
    <recommendedName>
        <fullName evidence="6">Ammonium transporter AmtB-like domain-containing protein</fullName>
    </recommendedName>
</protein>
<dbReference type="InterPro" id="IPR002229">
    <property type="entry name" value="RhesusRHD"/>
</dbReference>
<evidence type="ECO:0000259" key="6">
    <source>
        <dbReference type="Pfam" id="PF00909"/>
    </source>
</evidence>
<keyword evidence="4" id="KW-1133">Transmembrane helix</keyword>
<keyword evidence="3" id="KW-0812">Transmembrane</keyword>
<dbReference type="PANTHER" id="PTHR11730">
    <property type="entry name" value="AMMONIUM TRANSPORTER"/>
    <property type="match status" value="1"/>
</dbReference>
<evidence type="ECO:0000256" key="2">
    <source>
        <dbReference type="ARBA" id="ARBA00011036"/>
    </source>
</evidence>
<dbReference type="Proteomes" id="UP000664859">
    <property type="component" value="Unassembled WGS sequence"/>
</dbReference>
<dbReference type="PRINTS" id="PR00342">
    <property type="entry name" value="RHESUSRHD"/>
</dbReference>
<dbReference type="InterPro" id="IPR024041">
    <property type="entry name" value="NH4_transpt_AmtB-like_dom"/>
</dbReference>
<dbReference type="OrthoDB" id="534912at2759"/>
<feature type="domain" description="Ammonium transporter AmtB-like" evidence="6">
    <location>
        <begin position="9"/>
        <end position="127"/>
    </location>
</feature>
<dbReference type="GO" id="GO:0005886">
    <property type="term" value="C:plasma membrane"/>
    <property type="evidence" value="ECO:0007669"/>
    <property type="project" value="InterPro"/>
</dbReference>
<evidence type="ECO:0000313" key="8">
    <source>
        <dbReference type="Proteomes" id="UP000664859"/>
    </source>
</evidence>
<evidence type="ECO:0000256" key="1">
    <source>
        <dbReference type="ARBA" id="ARBA00004141"/>
    </source>
</evidence>
<accession>A0A835Z7E1</accession>
<evidence type="ECO:0000313" key="7">
    <source>
        <dbReference type="EMBL" id="KAG5187042.1"/>
    </source>
</evidence>
<comment type="similarity">
    <text evidence="2">Belongs to the ammonium transporter (TC 2.A.49) family. Rh subfamily.</text>
</comment>
<comment type="subcellular location">
    <subcellularLocation>
        <location evidence="1">Membrane</location>
        <topology evidence="1">Multi-pass membrane protein</topology>
    </subcellularLocation>
</comment>
<gene>
    <name evidence="7" type="ORF">JKP88DRAFT_288384</name>
</gene>
<proteinExistence type="inferred from homology"/>
<keyword evidence="5" id="KW-0472">Membrane</keyword>
<evidence type="ECO:0000256" key="4">
    <source>
        <dbReference type="ARBA" id="ARBA00022989"/>
    </source>
</evidence>
<evidence type="ECO:0000256" key="5">
    <source>
        <dbReference type="ARBA" id="ARBA00023136"/>
    </source>
</evidence>
<keyword evidence="8" id="KW-1185">Reference proteome</keyword>
<dbReference type="GO" id="GO:0097272">
    <property type="term" value="P:ammonium homeostasis"/>
    <property type="evidence" value="ECO:0007669"/>
    <property type="project" value="TreeGrafter"/>
</dbReference>
<dbReference type="InterPro" id="IPR029020">
    <property type="entry name" value="Ammonium/urea_transptr"/>
</dbReference>
<dbReference type="PANTHER" id="PTHR11730:SF60">
    <property type="entry name" value="RH50, ISOFORM D"/>
    <property type="match status" value="1"/>
</dbReference>
<comment type="caution">
    <text evidence="7">The sequence shown here is derived from an EMBL/GenBank/DDBJ whole genome shotgun (WGS) entry which is preliminary data.</text>
</comment>
<organism evidence="7 8">
    <name type="scientific">Tribonema minus</name>
    <dbReference type="NCBI Taxonomy" id="303371"/>
    <lineage>
        <taxon>Eukaryota</taxon>
        <taxon>Sar</taxon>
        <taxon>Stramenopiles</taxon>
        <taxon>Ochrophyta</taxon>
        <taxon>PX clade</taxon>
        <taxon>Xanthophyceae</taxon>
        <taxon>Tribonematales</taxon>
        <taxon>Tribonemataceae</taxon>
        <taxon>Tribonema</taxon>
    </lineage>
</organism>
<sequence>MALQTPVYALNQHLVIQTLGPLDMGGTIVVHAFGCYYGLAASVTLSRHQHEYGEGNPKLSLSHMSDVVSMAAAAQFLSITTTAAAQFLSIANTVLALLGSTLSAFAASSYLGGKLSAIAVQNATLAGDCYAAVSADVAIRGNDCVPVGDHDTCERTL</sequence>
<evidence type="ECO:0000256" key="3">
    <source>
        <dbReference type="ARBA" id="ARBA00022692"/>
    </source>
</evidence>
<dbReference type="GO" id="GO:0008519">
    <property type="term" value="F:ammonium channel activity"/>
    <property type="evidence" value="ECO:0007669"/>
    <property type="project" value="InterPro"/>
</dbReference>
<dbReference type="AlphaFoldDB" id="A0A835Z7E1"/>
<reference evidence="7" key="1">
    <citation type="submission" date="2021-02" db="EMBL/GenBank/DDBJ databases">
        <title>First Annotated Genome of the Yellow-green Alga Tribonema minus.</title>
        <authorList>
            <person name="Mahan K.M."/>
        </authorList>
    </citation>
    <scope>NUCLEOTIDE SEQUENCE</scope>
    <source>
        <strain evidence="7">UTEX B ZZ1240</strain>
    </source>
</reference>
<dbReference type="Gene3D" id="1.10.3430.10">
    <property type="entry name" value="Ammonium transporter AmtB like domains"/>
    <property type="match status" value="1"/>
</dbReference>
<name>A0A835Z7E1_9STRA</name>
<dbReference type="SUPFAM" id="SSF111352">
    <property type="entry name" value="Ammonium transporter"/>
    <property type="match status" value="1"/>
</dbReference>
<dbReference type="Pfam" id="PF00909">
    <property type="entry name" value="Ammonium_transp"/>
    <property type="match status" value="1"/>
</dbReference>